<dbReference type="EMBL" id="JAAMPC010000013">
    <property type="protein sequence ID" value="KAG2271333.1"/>
    <property type="molecule type" value="Genomic_DNA"/>
</dbReference>
<protein>
    <submittedName>
        <fullName evidence="1">Uncharacterized protein</fullName>
    </submittedName>
</protein>
<dbReference type="OrthoDB" id="10541649at2759"/>
<proteinExistence type="predicted"/>
<keyword evidence="2" id="KW-1185">Reference proteome</keyword>
<gene>
    <name evidence="1" type="ORF">Bca52824_065888</name>
</gene>
<evidence type="ECO:0000313" key="2">
    <source>
        <dbReference type="Proteomes" id="UP000886595"/>
    </source>
</evidence>
<accession>A0A8X7QKH1</accession>
<name>A0A8X7QKH1_BRACI</name>
<comment type="caution">
    <text evidence="1">The sequence shown here is derived from an EMBL/GenBank/DDBJ whole genome shotgun (WGS) entry which is preliminary data.</text>
</comment>
<evidence type="ECO:0000313" key="1">
    <source>
        <dbReference type="EMBL" id="KAG2271333.1"/>
    </source>
</evidence>
<organism evidence="1 2">
    <name type="scientific">Brassica carinata</name>
    <name type="common">Ethiopian mustard</name>
    <name type="synonym">Abyssinian cabbage</name>
    <dbReference type="NCBI Taxonomy" id="52824"/>
    <lineage>
        <taxon>Eukaryota</taxon>
        <taxon>Viridiplantae</taxon>
        <taxon>Streptophyta</taxon>
        <taxon>Embryophyta</taxon>
        <taxon>Tracheophyta</taxon>
        <taxon>Spermatophyta</taxon>
        <taxon>Magnoliopsida</taxon>
        <taxon>eudicotyledons</taxon>
        <taxon>Gunneridae</taxon>
        <taxon>Pentapetalae</taxon>
        <taxon>rosids</taxon>
        <taxon>malvids</taxon>
        <taxon>Brassicales</taxon>
        <taxon>Brassicaceae</taxon>
        <taxon>Brassiceae</taxon>
        <taxon>Brassica</taxon>
    </lineage>
</organism>
<dbReference type="AlphaFoldDB" id="A0A8X7QKH1"/>
<reference evidence="1 2" key="1">
    <citation type="submission" date="2020-02" db="EMBL/GenBank/DDBJ databases">
        <authorList>
            <person name="Ma Q."/>
            <person name="Huang Y."/>
            <person name="Song X."/>
            <person name="Pei D."/>
        </authorList>
    </citation>
    <scope>NUCLEOTIDE SEQUENCE [LARGE SCALE GENOMIC DNA]</scope>
    <source>
        <strain evidence="1">Sxm20200214</strain>
        <tissue evidence="1">Leaf</tissue>
    </source>
</reference>
<dbReference type="Proteomes" id="UP000886595">
    <property type="component" value="Unassembled WGS sequence"/>
</dbReference>
<sequence length="103" mass="11876">MRVAWRFIGGFGRCLRFIGGWKSAVAADYNRKKERRYRTAKLFDLSVSEGIKKEPKQVAGEIHFFFTRKNFNVKSKVRESTKEDSDGFGKCVTGLNILTMFVD</sequence>